<dbReference type="Gene3D" id="3.40.920.10">
    <property type="entry name" value="Pyruvate-ferredoxin oxidoreductase, PFOR, domain III"/>
    <property type="match status" value="1"/>
</dbReference>
<dbReference type="InterPro" id="IPR002869">
    <property type="entry name" value="Pyrv_flavodox_OxRed_cen"/>
</dbReference>
<dbReference type="SUPFAM" id="SSF53323">
    <property type="entry name" value="Pyruvate-ferredoxin oxidoreductase, PFOR, domain III"/>
    <property type="match status" value="1"/>
</dbReference>
<name>A0A212JGP2_9DELT</name>
<dbReference type="GO" id="GO:0016903">
    <property type="term" value="F:oxidoreductase activity, acting on the aldehyde or oxo group of donors"/>
    <property type="evidence" value="ECO:0007669"/>
    <property type="project" value="InterPro"/>
</dbReference>
<organism evidence="3">
    <name type="scientific">uncultured delta proteobacterium</name>
    <dbReference type="NCBI Taxonomy" id="34034"/>
    <lineage>
        <taxon>Bacteria</taxon>
        <taxon>Deltaproteobacteria</taxon>
        <taxon>environmental samples</taxon>
    </lineage>
</organism>
<protein>
    <submittedName>
        <fullName evidence="3">Pyruvate/ketoisovalerate oxidoreductase, gamma subunit</fullName>
    </submittedName>
</protein>
<evidence type="ECO:0000256" key="1">
    <source>
        <dbReference type="ARBA" id="ARBA00023002"/>
    </source>
</evidence>
<dbReference type="PANTHER" id="PTHR42730:SF1">
    <property type="entry name" value="2-OXOGLUTARATE SYNTHASE SUBUNIT KORC"/>
    <property type="match status" value="1"/>
</dbReference>
<dbReference type="EMBL" id="FLUQ01000001">
    <property type="protein sequence ID" value="SBV98602.1"/>
    <property type="molecule type" value="Genomic_DNA"/>
</dbReference>
<sequence length="182" mass="19282">MTHSIIFSGFGGQGIMLMGQLLTQAGMQAGKKVSWIPSYGPEMRGGTAYCSVTISDEAIGSPVITEPNVVVAMNLPSVTRFAPQIVPGGTLIINSSLAPDLVARKDITQVQAPMNAIADELGNPKVLNMIGLGVLIAACQPVTREEMINGMEAMLGKKFASKPKILELNRTALQKGMDQVKK</sequence>
<dbReference type="AlphaFoldDB" id="A0A212JGP2"/>
<keyword evidence="1" id="KW-0560">Oxidoreductase</keyword>
<dbReference type="InterPro" id="IPR052554">
    <property type="entry name" value="2-oxoglutarate_synth_KorC"/>
</dbReference>
<keyword evidence="3" id="KW-0670">Pyruvate</keyword>
<accession>A0A212JGP2</accession>
<gene>
    <name evidence="3" type="ORF">KL86DPRO_11417</name>
</gene>
<feature type="domain" description="Pyruvate/ketoisovalerate oxidoreductase catalytic" evidence="2">
    <location>
        <begin position="11"/>
        <end position="178"/>
    </location>
</feature>
<proteinExistence type="predicted"/>
<reference evidence="3" key="1">
    <citation type="submission" date="2016-04" db="EMBL/GenBank/DDBJ databases">
        <authorList>
            <person name="Evans L.H."/>
            <person name="Alamgir A."/>
            <person name="Owens N."/>
            <person name="Weber N.D."/>
            <person name="Virtaneva K."/>
            <person name="Barbian K."/>
            <person name="Babar A."/>
            <person name="Rosenke K."/>
        </authorList>
    </citation>
    <scope>NUCLEOTIDE SEQUENCE</scope>
    <source>
        <strain evidence="3">86</strain>
    </source>
</reference>
<evidence type="ECO:0000313" key="3">
    <source>
        <dbReference type="EMBL" id="SBV98602.1"/>
    </source>
</evidence>
<dbReference type="Pfam" id="PF01558">
    <property type="entry name" value="POR"/>
    <property type="match status" value="1"/>
</dbReference>
<dbReference type="PANTHER" id="PTHR42730">
    <property type="entry name" value="2-OXOGLUTARATE SYNTHASE SUBUNIT KORC"/>
    <property type="match status" value="1"/>
</dbReference>
<dbReference type="InterPro" id="IPR019752">
    <property type="entry name" value="Pyrv/ketoisovalerate_OxRed_cat"/>
</dbReference>
<evidence type="ECO:0000259" key="2">
    <source>
        <dbReference type="Pfam" id="PF01558"/>
    </source>
</evidence>